<dbReference type="Gene3D" id="1.10.287.950">
    <property type="entry name" value="Methyl-accepting chemotaxis protein"/>
    <property type="match status" value="1"/>
</dbReference>
<dbReference type="GO" id="GO:0006935">
    <property type="term" value="P:chemotaxis"/>
    <property type="evidence" value="ECO:0007669"/>
    <property type="project" value="InterPro"/>
</dbReference>
<dbReference type="EMBL" id="PIOD01000025">
    <property type="protein sequence ID" value="RDW15631.1"/>
    <property type="molecule type" value="Genomic_DNA"/>
</dbReference>
<evidence type="ECO:0000256" key="3">
    <source>
        <dbReference type="PROSITE-ProRule" id="PRU00284"/>
    </source>
</evidence>
<dbReference type="InterPro" id="IPR009050">
    <property type="entry name" value="Globin-like_sf"/>
</dbReference>
<reference evidence="6" key="1">
    <citation type="submission" date="2017-11" db="EMBL/GenBank/DDBJ databases">
        <authorList>
            <person name="Zhu W."/>
        </authorList>
    </citation>
    <scope>NUCLEOTIDE SEQUENCE [LARGE SCALE GENOMIC DNA]</scope>
    <source>
        <strain evidence="6">CAU 1051</strain>
    </source>
</reference>
<dbReference type="GO" id="GO:0007165">
    <property type="term" value="P:signal transduction"/>
    <property type="evidence" value="ECO:0007669"/>
    <property type="project" value="UniProtKB-KW"/>
</dbReference>
<dbReference type="PROSITE" id="PS50111">
    <property type="entry name" value="CHEMOTAXIS_TRANSDUC_2"/>
    <property type="match status" value="1"/>
</dbReference>
<dbReference type="GO" id="GO:0020037">
    <property type="term" value="F:heme binding"/>
    <property type="evidence" value="ECO:0007669"/>
    <property type="project" value="InterPro"/>
</dbReference>
<comment type="caution">
    <text evidence="5">The sequence shown here is derived from an EMBL/GenBank/DDBJ whole genome shotgun (WGS) entry which is preliminary data.</text>
</comment>
<sequence length="437" mass="49021">MVLTFKKRKQLEKNENVLLQSAKQMNPIVEVDPGSDLDKQLKMLDLTVEDFAIAQALKPYVEEQIVEIVNGFYQNLEHNDALIEIIETYSSFERLKKTLRKHVVEIFSGEMNAAFIERRKIIAHVHVKIGLTQKWYIASFQKIFDGLINVVIENFSNHSDYTQAIKVINKLLNLEQQVVLEAYDDEFNRIKDIETESKVELFKSLEQTSIGLATLSEETNAALEELTTQVNGMTAHSKVGTTFAEDASEAAKQGKSRLVDMNQSFDRVQESTTKVNSDMATLEEMSTQIKDIIEIVKSIAGQTNLLALNASIEAARAGEHGLGFAVVADEVRKLAEQTANSVTNVTTLIEKTNEQIFNSSASLQDVQTFLSKVNEQMRSTDEAFLKIDQTMEKTKQSNHAIQAELEAFDDALLEVEQSASTIAVTAEKLNSMMEEVE</sequence>
<organism evidence="5 6">
    <name type="scientific">Oceanobacillus chungangensis</name>
    <dbReference type="NCBI Taxonomy" id="1229152"/>
    <lineage>
        <taxon>Bacteria</taxon>
        <taxon>Bacillati</taxon>
        <taxon>Bacillota</taxon>
        <taxon>Bacilli</taxon>
        <taxon>Bacillales</taxon>
        <taxon>Bacillaceae</taxon>
        <taxon>Oceanobacillus</taxon>
    </lineage>
</organism>
<dbReference type="InterPro" id="IPR044398">
    <property type="entry name" value="Globin-sensor_dom"/>
</dbReference>
<dbReference type="GO" id="GO:0004888">
    <property type="term" value="F:transmembrane signaling receptor activity"/>
    <property type="evidence" value="ECO:0007669"/>
    <property type="project" value="InterPro"/>
</dbReference>
<keyword evidence="1 3" id="KW-0807">Transducer</keyword>
<dbReference type="InterPro" id="IPR004089">
    <property type="entry name" value="MCPsignal_dom"/>
</dbReference>
<dbReference type="Pfam" id="PF11563">
    <property type="entry name" value="Protoglobin"/>
    <property type="match status" value="1"/>
</dbReference>
<dbReference type="Gene3D" id="1.10.490.10">
    <property type="entry name" value="Globins"/>
    <property type="match status" value="1"/>
</dbReference>
<protein>
    <submittedName>
        <fullName evidence="5">Chemotaxis protein</fullName>
    </submittedName>
</protein>
<dbReference type="GO" id="GO:0019825">
    <property type="term" value="F:oxygen binding"/>
    <property type="evidence" value="ECO:0007669"/>
    <property type="project" value="InterPro"/>
</dbReference>
<dbReference type="InterPro" id="IPR004090">
    <property type="entry name" value="Chemotax_Me-accpt_rcpt"/>
</dbReference>
<evidence type="ECO:0000313" key="6">
    <source>
        <dbReference type="Proteomes" id="UP000256520"/>
    </source>
</evidence>
<dbReference type="SUPFAM" id="SSF58104">
    <property type="entry name" value="Methyl-accepting chemotaxis protein (MCP) signaling domain"/>
    <property type="match status" value="1"/>
</dbReference>
<evidence type="ECO:0000313" key="5">
    <source>
        <dbReference type="EMBL" id="RDW15631.1"/>
    </source>
</evidence>
<dbReference type="GO" id="GO:0016020">
    <property type="term" value="C:membrane"/>
    <property type="evidence" value="ECO:0007669"/>
    <property type="project" value="InterPro"/>
</dbReference>
<dbReference type="SUPFAM" id="SSF46458">
    <property type="entry name" value="Globin-like"/>
    <property type="match status" value="1"/>
</dbReference>
<dbReference type="OrthoDB" id="266313at2"/>
<dbReference type="PANTHER" id="PTHR32089">
    <property type="entry name" value="METHYL-ACCEPTING CHEMOTAXIS PROTEIN MCPB"/>
    <property type="match status" value="1"/>
</dbReference>
<comment type="similarity">
    <text evidence="2">Belongs to the methyl-accepting chemotaxis (MCP) protein family.</text>
</comment>
<dbReference type="PANTHER" id="PTHR32089:SF118">
    <property type="entry name" value="HEME-BASED AEROTACTIC TRANSDUCER HEMAT"/>
    <property type="match status" value="1"/>
</dbReference>
<dbReference type="CDD" id="cd01068">
    <property type="entry name" value="globin_sensor"/>
    <property type="match status" value="1"/>
</dbReference>
<dbReference type="PRINTS" id="PR00260">
    <property type="entry name" value="CHEMTRNSDUCR"/>
</dbReference>
<dbReference type="InterPro" id="IPR039379">
    <property type="entry name" value="Protoglobin_sensor_dom"/>
</dbReference>
<evidence type="ECO:0000256" key="2">
    <source>
        <dbReference type="ARBA" id="ARBA00029447"/>
    </source>
</evidence>
<dbReference type="Proteomes" id="UP000256520">
    <property type="component" value="Unassembled WGS sequence"/>
</dbReference>
<evidence type="ECO:0000256" key="1">
    <source>
        <dbReference type="ARBA" id="ARBA00023224"/>
    </source>
</evidence>
<dbReference type="SMART" id="SM00283">
    <property type="entry name" value="MA"/>
    <property type="match status" value="1"/>
</dbReference>
<accession>A0A3D8PK76</accession>
<name>A0A3D8PK76_9BACI</name>
<gene>
    <name evidence="5" type="ORF">CWR45_17820</name>
</gene>
<evidence type="ECO:0000259" key="4">
    <source>
        <dbReference type="PROSITE" id="PS50111"/>
    </source>
</evidence>
<dbReference type="AlphaFoldDB" id="A0A3D8PK76"/>
<dbReference type="InterPro" id="IPR012292">
    <property type="entry name" value="Globin/Proto"/>
</dbReference>
<dbReference type="Pfam" id="PF00015">
    <property type="entry name" value="MCPsignal"/>
    <property type="match status" value="1"/>
</dbReference>
<proteinExistence type="inferred from homology"/>
<keyword evidence="6" id="KW-1185">Reference proteome</keyword>
<feature type="domain" description="Methyl-accepting transducer" evidence="4">
    <location>
        <begin position="217"/>
        <end position="437"/>
    </location>
</feature>